<gene>
    <name evidence="2" type="ORF">C7C46_18850</name>
</gene>
<feature type="compositionally biased region" description="Polar residues" evidence="1">
    <location>
        <begin position="9"/>
        <end position="35"/>
    </location>
</feature>
<dbReference type="RefSeq" id="WP_110671033.1">
    <property type="nucleotide sequence ID" value="NZ_PYBW01000065.1"/>
</dbReference>
<evidence type="ECO:0000313" key="3">
    <source>
        <dbReference type="Proteomes" id="UP000248039"/>
    </source>
</evidence>
<evidence type="ECO:0000256" key="1">
    <source>
        <dbReference type="SAM" id="MobiDB-lite"/>
    </source>
</evidence>
<name>A0A2V4NN92_9ACTN</name>
<dbReference type="OrthoDB" id="3872863at2"/>
<organism evidence="2 3">
    <name type="scientific">Streptomyces tateyamensis</name>
    <dbReference type="NCBI Taxonomy" id="565073"/>
    <lineage>
        <taxon>Bacteria</taxon>
        <taxon>Bacillati</taxon>
        <taxon>Actinomycetota</taxon>
        <taxon>Actinomycetes</taxon>
        <taxon>Kitasatosporales</taxon>
        <taxon>Streptomycetaceae</taxon>
        <taxon>Streptomyces</taxon>
    </lineage>
</organism>
<feature type="region of interest" description="Disordered" evidence="1">
    <location>
        <begin position="1"/>
        <end position="36"/>
    </location>
</feature>
<comment type="caution">
    <text evidence="2">The sequence shown here is derived from an EMBL/GenBank/DDBJ whole genome shotgun (WGS) entry which is preliminary data.</text>
</comment>
<protein>
    <submittedName>
        <fullName evidence="2">Uncharacterized protein</fullName>
    </submittedName>
</protein>
<dbReference type="EMBL" id="PYBW01000065">
    <property type="protein sequence ID" value="PYC77406.1"/>
    <property type="molecule type" value="Genomic_DNA"/>
</dbReference>
<accession>A0A2V4NN92</accession>
<dbReference type="AlphaFoldDB" id="A0A2V4NN92"/>
<evidence type="ECO:0000313" key="2">
    <source>
        <dbReference type="EMBL" id="PYC77406.1"/>
    </source>
</evidence>
<dbReference type="Proteomes" id="UP000248039">
    <property type="component" value="Unassembled WGS sequence"/>
</dbReference>
<keyword evidence="3" id="KW-1185">Reference proteome</keyword>
<reference evidence="2 3" key="1">
    <citation type="submission" date="2018-03" db="EMBL/GenBank/DDBJ databases">
        <title>Bioinformatic expansion and discovery of thiopeptide antibiotics.</title>
        <authorList>
            <person name="Schwalen C.J."/>
            <person name="Hudson G.A."/>
            <person name="Mitchell D.A."/>
        </authorList>
    </citation>
    <scope>NUCLEOTIDE SEQUENCE [LARGE SCALE GENOMIC DNA]</scope>
    <source>
        <strain evidence="2 3">ATCC 21389</strain>
    </source>
</reference>
<dbReference type="Pfam" id="PF19721">
    <property type="entry name" value="DUF6215"/>
    <property type="match status" value="1"/>
</dbReference>
<sequence length="271" mass="27038">MRTDAASEPTATDSAGQAESRGLTESDTATGSGVETATAAGSGFETAATAAELPATGWTLGPSGRAAVTMALGVVVALVMAGLYVKAHPSTGSSGPAACEAPKSTDSREYPALCAALNRPDLPALLGTPQARVSIAQSGGGPLTSPDGKELSASAQVQLGPVCVSLSDHHIASVEDILGFASLVPRPTTVLGHPAAAYSDHTLAIVFDGKKSSTGTGGIARHLAVAKGPGPGGEALELTIWRQDDAVPDDAALIRIAEQVLPTAPGWLTES</sequence>
<dbReference type="InterPro" id="IPR046187">
    <property type="entry name" value="DUF6215"/>
</dbReference>
<proteinExistence type="predicted"/>